<keyword evidence="4" id="KW-1185">Reference proteome</keyword>
<dbReference type="PROSITE" id="PS50068">
    <property type="entry name" value="LDLRA_2"/>
    <property type="match status" value="1"/>
</dbReference>
<dbReference type="CDD" id="cd00112">
    <property type="entry name" value="LDLa"/>
    <property type="match status" value="1"/>
</dbReference>
<dbReference type="SMART" id="SM00192">
    <property type="entry name" value="LDLa"/>
    <property type="match status" value="1"/>
</dbReference>
<protein>
    <submittedName>
        <fullName evidence="3">Low density lipoprotein receptor family protein, putative</fullName>
    </submittedName>
</protein>
<dbReference type="Proteomes" id="UP000051952">
    <property type="component" value="Unassembled WGS sequence"/>
</dbReference>
<proteinExistence type="predicted"/>
<dbReference type="SUPFAM" id="SSF57424">
    <property type="entry name" value="LDL receptor-like module"/>
    <property type="match status" value="1"/>
</dbReference>
<evidence type="ECO:0000313" key="4">
    <source>
        <dbReference type="Proteomes" id="UP000051952"/>
    </source>
</evidence>
<evidence type="ECO:0000256" key="2">
    <source>
        <dbReference type="SAM" id="SignalP"/>
    </source>
</evidence>
<organism evidence="3 4">
    <name type="scientific">Bodo saltans</name>
    <name type="common">Flagellated protozoan</name>
    <dbReference type="NCBI Taxonomy" id="75058"/>
    <lineage>
        <taxon>Eukaryota</taxon>
        <taxon>Discoba</taxon>
        <taxon>Euglenozoa</taxon>
        <taxon>Kinetoplastea</taxon>
        <taxon>Metakinetoplastina</taxon>
        <taxon>Eubodonida</taxon>
        <taxon>Bodonidae</taxon>
        <taxon>Bodo</taxon>
    </lineage>
</organism>
<keyword evidence="2" id="KW-0732">Signal</keyword>
<gene>
    <name evidence="3" type="ORF">BSAL_56490</name>
</gene>
<keyword evidence="1" id="KW-1015">Disulfide bond</keyword>
<dbReference type="OrthoDB" id="9990982at2759"/>
<keyword evidence="3" id="KW-0675">Receptor</keyword>
<evidence type="ECO:0000256" key="1">
    <source>
        <dbReference type="ARBA" id="ARBA00023157"/>
    </source>
</evidence>
<dbReference type="Gene3D" id="4.10.400.10">
    <property type="entry name" value="Low-density Lipoprotein Receptor"/>
    <property type="match status" value="1"/>
</dbReference>
<feature type="chain" id="PRO_5006621449" evidence="2">
    <location>
        <begin position="22"/>
        <end position="188"/>
    </location>
</feature>
<feature type="signal peptide" evidence="2">
    <location>
        <begin position="1"/>
        <end position="21"/>
    </location>
</feature>
<keyword evidence="3" id="KW-0449">Lipoprotein</keyword>
<evidence type="ECO:0000313" key="3">
    <source>
        <dbReference type="EMBL" id="CUE80174.1"/>
    </source>
</evidence>
<dbReference type="InterPro" id="IPR002172">
    <property type="entry name" value="LDrepeatLR_classA_rpt"/>
</dbReference>
<dbReference type="EMBL" id="CYKH01000197">
    <property type="protein sequence ID" value="CUE80174.1"/>
    <property type="molecule type" value="Genomic_DNA"/>
</dbReference>
<dbReference type="AlphaFoldDB" id="A0A0S4IN43"/>
<name>A0A0S4IN43_BODSA</name>
<dbReference type="Pfam" id="PF00057">
    <property type="entry name" value="Ldl_recept_a"/>
    <property type="match status" value="1"/>
</dbReference>
<dbReference type="VEuPathDB" id="TriTrypDB:BSAL_56490"/>
<sequence>MLHRLTTLVAVFALVIAHIAAVEVCHNSTGTCLKEGFHCANKEVVPFAKRCDGVEDCLDGTDEYLCHVDGSMPLHERPQLERHAMEQGSCAWCSCAASVINIVENDAWWAAAKAAPTDTIGLMTGTGAYAGQPCATKCVRTILLAFYRKTNYCRGALCCIRQRECVQCFDPAVVGACVGASVATRCYN</sequence>
<reference evidence="4" key="1">
    <citation type="submission" date="2015-09" db="EMBL/GenBank/DDBJ databases">
        <authorList>
            <consortium name="Pathogen Informatics"/>
        </authorList>
    </citation>
    <scope>NUCLEOTIDE SEQUENCE [LARGE SCALE GENOMIC DNA]</scope>
    <source>
        <strain evidence="4">Lake Konstanz</strain>
    </source>
</reference>
<dbReference type="InterPro" id="IPR036055">
    <property type="entry name" value="LDL_receptor-like_sf"/>
</dbReference>
<accession>A0A0S4IN43</accession>